<keyword evidence="1" id="KW-0472">Membrane</keyword>
<keyword evidence="3" id="KW-1185">Reference proteome</keyword>
<protein>
    <submittedName>
        <fullName evidence="2">Uncharacterized protein</fullName>
    </submittedName>
</protein>
<gene>
    <name evidence="2" type="primary">ga09474</name>
    <name evidence="2" type="ORF">PR202_ga09474</name>
</gene>
<sequence>MILDFRKRKVQISCRRRTHVYPLLFVAVPSSNLHPIAAALSYEKHTQSLLCGRKAVSRSHTPFHPAVVSHRVKAPLRTTAVRSLFAPPYRARAAESVGPAQRGAAPVSRAASTWSGLRLMFPRLSPPHAGSNKVFLTHCPLRCAAMRIPPAPPPPPLSDSPLAPRTLAEHAPEASLLRLLNSSTAP</sequence>
<comment type="caution">
    <text evidence="2">The sequence shown here is derived from an EMBL/GenBank/DDBJ whole genome shotgun (WGS) entry which is preliminary data.</text>
</comment>
<feature type="transmembrane region" description="Helical" evidence="1">
    <location>
        <begin position="20"/>
        <end position="42"/>
    </location>
</feature>
<dbReference type="AlphaFoldDB" id="A0AAV5C4R2"/>
<keyword evidence="1" id="KW-0812">Transmembrane</keyword>
<evidence type="ECO:0000313" key="2">
    <source>
        <dbReference type="EMBL" id="GJM92965.1"/>
    </source>
</evidence>
<keyword evidence="1" id="KW-1133">Transmembrane helix</keyword>
<reference evidence="2" key="2">
    <citation type="submission" date="2021-12" db="EMBL/GenBank/DDBJ databases">
        <title>Resequencing data analysis of finger millet.</title>
        <authorList>
            <person name="Hatakeyama M."/>
            <person name="Aluri S."/>
            <person name="Balachadran M.T."/>
            <person name="Sivarajan S.R."/>
            <person name="Poveda L."/>
            <person name="Shimizu-Inatsugi R."/>
            <person name="Schlapbach R."/>
            <person name="Sreeman S.M."/>
            <person name="Shimizu K.K."/>
        </authorList>
    </citation>
    <scope>NUCLEOTIDE SEQUENCE</scope>
</reference>
<evidence type="ECO:0000256" key="1">
    <source>
        <dbReference type="SAM" id="Phobius"/>
    </source>
</evidence>
<proteinExistence type="predicted"/>
<accession>A0AAV5C4R2</accession>
<evidence type="ECO:0000313" key="3">
    <source>
        <dbReference type="Proteomes" id="UP001054889"/>
    </source>
</evidence>
<organism evidence="2 3">
    <name type="scientific">Eleusine coracana subsp. coracana</name>
    <dbReference type="NCBI Taxonomy" id="191504"/>
    <lineage>
        <taxon>Eukaryota</taxon>
        <taxon>Viridiplantae</taxon>
        <taxon>Streptophyta</taxon>
        <taxon>Embryophyta</taxon>
        <taxon>Tracheophyta</taxon>
        <taxon>Spermatophyta</taxon>
        <taxon>Magnoliopsida</taxon>
        <taxon>Liliopsida</taxon>
        <taxon>Poales</taxon>
        <taxon>Poaceae</taxon>
        <taxon>PACMAD clade</taxon>
        <taxon>Chloridoideae</taxon>
        <taxon>Cynodonteae</taxon>
        <taxon>Eleusininae</taxon>
        <taxon>Eleusine</taxon>
    </lineage>
</organism>
<reference evidence="2" key="1">
    <citation type="journal article" date="2018" name="DNA Res.">
        <title>Multiple hybrid de novo genome assembly of finger millet, an orphan allotetraploid crop.</title>
        <authorList>
            <person name="Hatakeyama M."/>
            <person name="Aluri S."/>
            <person name="Balachadran M.T."/>
            <person name="Sivarajan S.R."/>
            <person name="Patrignani A."/>
            <person name="Gruter S."/>
            <person name="Poveda L."/>
            <person name="Shimizu-Inatsugi R."/>
            <person name="Baeten J."/>
            <person name="Francoijs K.J."/>
            <person name="Nataraja K.N."/>
            <person name="Reddy Y.A.N."/>
            <person name="Phadnis S."/>
            <person name="Ravikumar R.L."/>
            <person name="Schlapbach R."/>
            <person name="Sreeman S.M."/>
            <person name="Shimizu K.K."/>
        </authorList>
    </citation>
    <scope>NUCLEOTIDE SEQUENCE</scope>
</reference>
<dbReference type="Proteomes" id="UP001054889">
    <property type="component" value="Unassembled WGS sequence"/>
</dbReference>
<dbReference type="EMBL" id="BQKI01000004">
    <property type="protein sequence ID" value="GJM92965.1"/>
    <property type="molecule type" value="Genomic_DNA"/>
</dbReference>
<name>A0AAV5C4R2_ELECO</name>